<evidence type="ECO:0000313" key="1">
    <source>
        <dbReference type="EMBL" id="KPC54799.1"/>
    </source>
</evidence>
<evidence type="ECO:0000313" key="2">
    <source>
        <dbReference type="Proteomes" id="UP000037939"/>
    </source>
</evidence>
<reference evidence="1 2" key="1">
    <citation type="submission" date="2015-07" db="EMBL/GenBank/DDBJ databases">
        <title>Draft genome sequence of the Amantichitinum ursilacus IGB-41, a new chitin-degrading bacterium.</title>
        <authorList>
            <person name="Kirstahler P."/>
            <person name="Guenther M."/>
            <person name="Grumaz C."/>
            <person name="Rupp S."/>
            <person name="Zibek S."/>
            <person name="Sohn K."/>
        </authorList>
    </citation>
    <scope>NUCLEOTIDE SEQUENCE [LARGE SCALE GENOMIC DNA]</scope>
    <source>
        <strain evidence="1 2">IGB-41</strain>
    </source>
</reference>
<name>A0A0N0XL52_9NEIS</name>
<organism evidence="1 2">
    <name type="scientific">Amantichitinum ursilacus</name>
    <dbReference type="NCBI Taxonomy" id="857265"/>
    <lineage>
        <taxon>Bacteria</taxon>
        <taxon>Pseudomonadati</taxon>
        <taxon>Pseudomonadota</taxon>
        <taxon>Betaproteobacteria</taxon>
        <taxon>Neisseriales</taxon>
        <taxon>Chitinibacteraceae</taxon>
        <taxon>Amantichitinum</taxon>
    </lineage>
</organism>
<protein>
    <submittedName>
        <fullName evidence="1">Uncharacterized protein</fullName>
    </submittedName>
</protein>
<sequence length="60" mass="6492">MQLQIQPFAGIKPATLTAEDCAVGSASGVVFELSSQKRLERKQLCVQLRNYIGLSAIRVG</sequence>
<proteinExistence type="predicted"/>
<keyword evidence="2" id="KW-1185">Reference proteome</keyword>
<dbReference type="RefSeq" id="WP_152969057.1">
    <property type="nucleotide sequence ID" value="NZ_LAQT01000002.1"/>
</dbReference>
<dbReference type="AlphaFoldDB" id="A0A0N0XL52"/>
<dbReference type="EMBL" id="LAQT01000002">
    <property type="protein sequence ID" value="KPC54799.1"/>
    <property type="molecule type" value="Genomic_DNA"/>
</dbReference>
<dbReference type="Proteomes" id="UP000037939">
    <property type="component" value="Unassembled WGS sequence"/>
</dbReference>
<comment type="caution">
    <text evidence="1">The sequence shown here is derived from an EMBL/GenBank/DDBJ whole genome shotgun (WGS) entry which is preliminary data.</text>
</comment>
<accession>A0A0N0XL52</accession>
<gene>
    <name evidence="1" type="ORF">WG78_04480</name>
</gene>